<dbReference type="GO" id="GO:0005634">
    <property type="term" value="C:nucleus"/>
    <property type="evidence" value="ECO:0007669"/>
    <property type="project" value="TreeGrafter"/>
</dbReference>
<organism evidence="5">
    <name type="scientific">Culicoides sonorensis</name>
    <name type="common">Biting midge</name>
    <dbReference type="NCBI Taxonomy" id="179676"/>
    <lineage>
        <taxon>Eukaryota</taxon>
        <taxon>Metazoa</taxon>
        <taxon>Ecdysozoa</taxon>
        <taxon>Arthropoda</taxon>
        <taxon>Hexapoda</taxon>
        <taxon>Insecta</taxon>
        <taxon>Pterygota</taxon>
        <taxon>Neoptera</taxon>
        <taxon>Endopterygota</taxon>
        <taxon>Diptera</taxon>
        <taxon>Nematocera</taxon>
        <taxon>Chironomoidea</taxon>
        <taxon>Ceratopogonidae</taxon>
        <taxon>Ceratopogoninae</taxon>
        <taxon>Culicoides</taxon>
        <taxon>Monoculicoides</taxon>
    </lineage>
</organism>
<dbReference type="AlphaFoldDB" id="A0A336LDT2"/>
<dbReference type="GO" id="GO:0003725">
    <property type="term" value="F:double-stranded RNA binding"/>
    <property type="evidence" value="ECO:0007669"/>
    <property type="project" value="TreeGrafter"/>
</dbReference>
<sequence length="376" mass="41974">MNPQVMQMDPRVLQIQQQQHLQHNPGVHSGMQPAGVQPVDGAQQSAGHKPRKGRQSKTATTKLAVKMEYMSIEDALKNEIDDKSMKTPISILQELLSRRGITPNYELVQIEGAVHKPMFKYRVSFNDKEAFGCGPSKKQAKHNCAKALIALLTGQPLPNEESEANGSNANNENDDEKVAGNPIGQLQELCMGRKWPPPTYETEMEVGLPHARQFTIACFVLNHQEVGNGKSKKIAKRNAAHKMWQKLKDIPIDQNMVIQLTDEDGNDVKVPVTHYSDLKDAKIATLTNQHSYKNTCLGQDINYVQFLQEIASEHQFEVTYVDIEEKTVSGKWQCLVQLSTLPVAVCHGAGPNPQDAQANAARNALEYLKIMTKRHK</sequence>
<reference evidence="6" key="2">
    <citation type="submission" date="2018-07" db="EMBL/GenBank/DDBJ databases">
        <authorList>
            <person name="Quirk P.G."/>
            <person name="Krulwich T.A."/>
        </authorList>
    </citation>
    <scope>NUCLEOTIDE SEQUENCE</scope>
</reference>
<dbReference type="Gene3D" id="3.30.160.20">
    <property type="match status" value="3"/>
</dbReference>
<dbReference type="SMART" id="SM00358">
    <property type="entry name" value="DSRM"/>
    <property type="match status" value="3"/>
</dbReference>
<reference evidence="5" key="1">
    <citation type="submission" date="2018-04" db="EMBL/GenBank/DDBJ databases">
        <authorList>
            <person name="Go L.Y."/>
            <person name="Mitchell J.A."/>
        </authorList>
    </citation>
    <scope>NUCLEOTIDE SEQUENCE</scope>
    <source>
        <tissue evidence="5">Whole organism</tissue>
    </source>
</reference>
<evidence type="ECO:0000256" key="3">
    <source>
        <dbReference type="SAM" id="MobiDB-lite"/>
    </source>
</evidence>
<keyword evidence="1 2" id="KW-0694">RNA-binding</keyword>
<dbReference type="VEuPathDB" id="VectorBase:CSON009671"/>
<feature type="region of interest" description="Disordered" evidence="3">
    <location>
        <begin position="155"/>
        <end position="179"/>
    </location>
</feature>
<name>A0A336LDT2_CULSO</name>
<dbReference type="PROSITE" id="PS50137">
    <property type="entry name" value="DS_RBD"/>
    <property type="match status" value="3"/>
</dbReference>
<evidence type="ECO:0000313" key="6">
    <source>
        <dbReference type="EMBL" id="SSX35341.1"/>
    </source>
</evidence>
<accession>A0A336LDT2</accession>
<evidence type="ECO:0000256" key="1">
    <source>
        <dbReference type="ARBA" id="ARBA00022884"/>
    </source>
</evidence>
<dbReference type="SUPFAM" id="SSF54768">
    <property type="entry name" value="dsRNA-binding domain-like"/>
    <property type="match status" value="3"/>
</dbReference>
<dbReference type="PANTHER" id="PTHR46205:SF3">
    <property type="entry name" value="LOQUACIOUS, ISOFORM B"/>
    <property type="match status" value="1"/>
</dbReference>
<gene>
    <name evidence="5" type="primary">CSON009671</name>
</gene>
<evidence type="ECO:0000313" key="5">
    <source>
        <dbReference type="EMBL" id="SSX16008.1"/>
    </source>
</evidence>
<dbReference type="Pfam" id="PF00035">
    <property type="entry name" value="dsrm"/>
    <property type="match status" value="2"/>
</dbReference>
<dbReference type="InterPro" id="IPR051247">
    <property type="entry name" value="RLC_Component"/>
</dbReference>
<feature type="domain" description="DRBM" evidence="4">
    <location>
        <begin position="87"/>
        <end position="154"/>
    </location>
</feature>
<dbReference type="GO" id="GO:0048477">
    <property type="term" value="P:oogenesis"/>
    <property type="evidence" value="ECO:0007669"/>
    <property type="project" value="UniProtKB-ARBA"/>
</dbReference>
<dbReference type="FunFam" id="3.30.160.20:FF:000007">
    <property type="entry name" value="Double-stranded RNA-binding protein Staufen homolog 1"/>
    <property type="match status" value="1"/>
</dbReference>
<dbReference type="CDD" id="cd19862">
    <property type="entry name" value="DSRM_PRKRA-like_rpt1"/>
    <property type="match status" value="1"/>
</dbReference>
<evidence type="ECO:0000259" key="4">
    <source>
        <dbReference type="PROSITE" id="PS50137"/>
    </source>
</evidence>
<dbReference type="GO" id="GO:0005737">
    <property type="term" value="C:cytoplasm"/>
    <property type="evidence" value="ECO:0007669"/>
    <property type="project" value="TreeGrafter"/>
</dbReference>
<dbReference type="GO" id="GO:0070578">
    <property type="term" value="C:RISC-loading complex"/>
    <property type="evidence" value="ECO:0007669"/>
    <property type="project" value="TreeGrafter"/>
</dbReference>
<dbReference type="GO" id="GO:0030422">
    <property type="term" value="P:siRNA processing"/>
    <property type="evidence" value="ECO:0007669"/>
    <property type="project" value="TreeGrafter"/>
</dbReference>
<dbReference type="EMBL" id="UFQS01003881">
    <property type="protein sequence ID" value="SSX16008.1"/>
    <property type="molecule type" value="Genomic_DNA"/>
</dbReference>
<dbReference type="CDD" id="cd19863">
    <property type="entry name" value="DSRM_PRKRA-like_rpt2"/>
    <property type="match status" value="1"/>
</dbReference>
<proteinExistence type="predicted"/>
<dbReference type="PANTHER" id="PTHR46205">
    <property type="entry name" value="LOQUACIOUS, ISOFORM B"/>
    <property type="match status" value="1"/>
</dbReference>
<dbReference type="EMBL" id="UFQT01003881">
    <property type="protein sequence ID" value="SSX35341.1"/>
    <property type="molecule type" value="Genomic_DNA"/>
</dbReference>
<feature type="region of interest" description="Disordered" evidence="3">
    <location>
        <begin position="15"/>
        <end position="59"/>
    </location>
</feature>
<dbReference type="GO" id="GO:0070920">
    <property type="term" value="P:regulation of regulatory ncRNA processing"/>
    <property type="evidence" value="ECO:0007669"/>
    <property type="project" value="TreeGrafter"/>
</dbReference>
<feature type="domain" description="DRBM" evidence="4">
    <location>
        <begin position="181"/>
        <end position="249"/>
    </location>
</feature>
<dbReference type="GO" id="GO:0016442">
    <property type="term" value="C:RISC complex"/>
    <property type="evidence" value="ECO:0007669"/>
    <property type="project" value="TreeGrafter"/>
</dbReference>
<feature type="domain" description="DRBM" evidence="4">
    <location>
        <begin position="302"/>
        <end position="370"/>
    </location>
</feature>
<dbReference type="CDD" id="cd19864">
    <property type="entry name" value="DSRM_PRKRA-like_rpt3"/>
    <property type="match status" value="1"/>
</dbReference>
<dbReference type="OMA" id="QSECIPV"/>
<protein>
    <submittedName>
        <fullName evidence="5">CSON009671 protein</fullName>
    </submittedName>
</protein>
<dbReference type="InterPro" id="IPR014720">
    <property type="entry name" value="dsRBD_dom"/>
</dbReference>
<evidence type="ECO:0000256" key="2">
    <source>
        <dbReference type="PROSITE-ProRule" id="PRU00266"/>
    </source>
</evidence>
<dbReference type="GO" id="GO:0035197">
    <property type="term" value="F:siRNA binding"/>
    <property type="evidence" value="ECO:0007669"/>
    <property type="project" value="TreeGrafter"/>
</dbReference>